<dbReference type="GO" id="GO:0008233">
    <property type="term" value="F:peptidase activity"/>
    <property type="evidence" value="ECO:0007669"/>
    <property type="project" value="UniProtKB-KW"/>
</dbReference>
<accession>A0A1M4YA79</accession>
<reference evidence="6" key="1">
    <citation type="submission" date="2016-11" db="EMBL/GenBank/DDBJ databases">
        <authorList>
            <person name="Varghese N."/>
            <person name="Submissions S."/>
        </authorList>
    </citation>
    <scope>NUCLEOTIDE SEQUENCE [LARGE SCALE GENOMIC DNA]</scope>
    <source>
        <strain evidence="6">DSM 11792</strain>
    </source>
</reference>
<sequence length="409" mass="46096">MDIPELLAPAGDLEKLKAAVVFGADAVYLGGKQFSLRERAGNFTLEEIAAGVEFAHARGVKVYVTVNIFARNRDLDDLPIYLKQLEQIGVDAVIVSDPGVLTLVRETAPGLPVHLSTQANTTNWKAARFWQEQGVSRIILARELGLEEIREIRRQVTVPLEIFVHGAMCISYSGRCLLSSYMTGRDANRGDCAQACRWRYALVEEKRPGEYFPLEEDSRGTYILSSRDLCLLEYIPQLVEAGINSLKIEGRVKSIHYVATVVSVYRQALDAYRADPGRYRVRNRWLEELGKVSHREYTTGFFAGPPVRAAQGAVDSIYLRPYTFTGVVREYDPARGLALVEQRNRFARGEVLEVLLPGGETFSFTVTGLYDENMDPVDAAPHPRQRVFLSLPRPVLPWSLLRRREEYKD</sequence>
<evidence type="ECO:0000256" key="2">
    <source>
        <dbReference type="ARBA" id="ARBA00022801"/>
    </source>
</evidence>
<evidence type="ECO:0000259" key="4">
    <source>
        <dbReference type="Pfam" id="PF16325"/>
    </source>
</evidence>
<dbReference type="AlphaFoldDB" id="A0A1M4YA79"/>
<evidence type="ECO:0000256" key="3">
    <source>
        <dbReference type="ARBA" id="ARBA00038374"/>
    </source>
</evidence>
<dbReference type="PROSITE" id="PS01276">
    <property type="entry name" value="PEPTIDASE_U32"/>
    <property type="match status" value="1"/>
</dbReference>
<comment type="similarity">
    <text evidence="3">Belongs to the peptidase U32 family.</text>
</comment>
<name>A0A1M4YA79_9FIRM</name>
<organism evidence="5 6">
    <name type="scientific">Desulfofundulus australicus DSM 11792</name>
    <dbReference type="NCBI Taxonomy" id="1121425"/>
    <lineage>
        <taxon>Bacteria</taxon>
        <taxon>Bacillati</taxon>
        <taxon>Bacillota</taxon>
        <taxon>Clostridia</taxon>
        <taxon>Eubacteriales</taxon>
        <taxon>Peptococcaceae</taxon>
        <taxon>Desulfofundulus</taxon>
    </lineage>
</organism>
<dbReference type="InterPro" id="IPR001539">
    <property type="entry name" value="Peptidase_U32"/>
</dbReference>
<dbReference type="Proteomes" id="UP000184196">
    <property type="component" value="Unassembled WGS sequence"/>
</dbReference>
<dbReference type="SUPFAM" id="SSF51391">
    <property type="entry name" value="Thiamin phosphate synthase"/>
    <property type="match status" value="1"/>
</dbReference>
<dbReference type="PANTHER" id="PTHR30217">
    <property type="entry name" value="PEPTIDASE U32 FAMILY"/>
    <property type="match status" value="1"/>
</dbReference>
<dbReference type="OrthoDB" id="9807498at2"/>
<keyword evidence="6" id="KW-1185">Reference proteome</keyword>
<evidence type="ECO:0000256" key="1">
    <source>
        <dbReference type="ARBA" id="ARBA00022670"/>
    </source>
</evidence>
<keyword evidence="2" id="KW-0378">Hydrolase</keyword>
<evidence type="ECO:0000313" key="5">
    <source>
        <dbReference type="EMBL" id="SHF02422.1"/>
    </source>
</evidence>
<dbReference type="InterPro" id="IPR032525">
    <property type="entry name" value="Peptidase_U32_C"/>
</dbReference>
<dbReference type="EMBL" id="FQUW01000013">
    <property type="protein sequence ID" value="SHF02422.1"/>
    <property type="molecule type" value="Genomic_DNA"/>
</dbReference>
<proteinExistence type="inferred from homology"/>
<keyword evidence="1 5" id="KW-0645">Protease</keyword>
<feature type="domain" description="Peptidase family U32 C-terminal" evidence="4">
    <location>
        <begin position="321"/>
        <end position="402"/>
    </location>
</feature>
<dbReference type="InterPro" id="IPR036206">
    <property type="entry name" value="ThiamineP_synth_sf"/>
</dbReference>
<dbReference type="Gene3D" id="2.40.30.10">
    <property type="entry name" value="Translation factors"/>
    <property type="match status" value="1"/>
</dbReference>
<dbReference type="InterPro" id="IPR051454">
    <property type="entry name" value="RNA/ubiquinone_mod_enzymes"/>
</dbReference>
<evidence type="ECO:0000313" key="6">
    <source>
        <dbReference type="Proteomes" id="UP000184196"/>
    </source>
</evidence>
<protein>
    <submittedName>
        <fullName evidence="5">Putative protease</fullName>
    </submittedName>
</protein>
<dbReference type="Pfam" id="PF16325">
    <property type="entry name" value="Peptidase_U32_C"/>
    <property type="match status" value="1"/>
</dbReference>
<dbReference type="GO" id="GO:0006508">
    <property type="term" value="P:proteolysis"/>
    <property type="evidence" value="ECO:0007669"/>
    <property type="project" value="UniProtKB-KW"/>
</dbReference>
<dbReference type="PANTHER" id="PTHR30217:SF6">
    <property type="entry name" value="TRNA HYDROXYLATION PROTEIN P"/>
    <property type="match status" value="1"/>
</dbReference>
<dbReference type="RefSeq" id="WP_073164315.1">
    <property type="nucleotide sequence ID" value="NZ_FQUW01000013.1"/>
</dbReference>
<gene>
    <name evidence="5" type="ORF">SAMN02745218_01293</name>
</gene>
<dbReference type="Pfam" id="PF01136">
    <property type="entry name" value="Peptidase_U32"/>
    <property type="match status" value="1"/>
</dbReference>